<sequence>MALSEQEQRMLAEIEQALIAEDPRLAKQASRGDAGGVNFTIQSVALIMLGLVGLIGGIALAQNSLWFVAVSVLGFLVMFAGGLLAFRSGGKAAAPRSTSSKNQRKAAIAGSGGGFGDKMEDKFRRRFEG</sequence>
<proteinExistence type="predicted"/>
<feature type="region of interest" description="Disordered" evidence="1">
    <location>
        <begin position="92"/>
        <end position="120"/>
    </location>
</feature>
<protein>
    <submittedName>
        <fullName evidence="3">DUF3040 domain-containing protein</fullName>
    </submittedName>
</protein>
<organism evidence="3 4">
    <name type="scientific">Candidatus Corynebacterium gallistercoris</name>
    <dbReference type="NCBI Taxonomy" id="2838530"/>
    <lineage>
        <taxon>Bacteria</taxon>
        <taxon>Bacillati</taxon>
        <taxon>Actinomycetota</taxon>
        <taxon>Actinomycetes</taxon>
        <taxon>Mycobacteriales</taxon>
        <taxon>Corynebacteriaceae</taxon>
        <taxon>Corynebacterium</taxon>
    </lineage>
</organism>
<evidence type="ECO:0000313" key="4">
    <source>
        <dbReference type="Proteomes" id="UP000824189"/>
    </source>
</evidence>
<dbReference type="Pfam" id="PF11239">
    <property type="entry name" value="DUF3040"/>
    <property type="match status" value="1"/>
</dbReference>
<dbReference type="InterPro" id="IPR021401">
    <property type="entry name" value="DUF3040"/>
</dbReference>
<dbReference type="Proteomes" id="UP000824189">
    <property type="component" value="Unassembled WGS sequence"/>
</dbReference>
<reference evidence="3" key="2">
    <citation type="submission" date="2021-04" db="EMBL/GenBank/DDBJ databases">
        <authorList>
            <person name="Gilroy R."/>
        </authorList>
    </citation>
    <scope>NUCLEOTIDE SEQUENCE</scope>
    <source>
        <strain evidence="3">4376</strain>
    </source>
</reference>
<evidence type="ECO:0000313" key="3">
    <source>
        <dbReference type="EMBL" id="HIW96554.1"/>
    </source>
</evidence>
<gene>
    <name evidence="3" type="ORF">H9867_08775</name>
</gene>
<keyword evidence="2" id="KW-1133">Transmembrane helix</keyword>
<comment type="caution">
    <text evidence="3">The sequence shown here is derived from an EMBL/GenBank/DDBJ whole genome shotgun (WGS) entry which is preliminary data.</text>
</comment>
<reference evidence="3" key="1">
    <citation type="journal article" date="2021" name="PeerJ">
        <title>Extensive microbial diversity within the chicken gut microbiome revealed by metagenomics and culture.</title>
        <authorList>
            <person name="Gilroy R."/>
            <person name="Ravi A."/>
            <person name="Getino M."/>
            <person name="Pursley I."/>
            <person name="Horton D.L."/>
            <person name="Alikhan N.F."/>
            <person name="Baker D."/>
            <person name="Gharbi K."/>
            <person name="Hall N."/>
            <person name="Watson M."/>
            <person name="Adriaenssens E.M."/>
            <person name="Foster-Nyarko E."/>
            <person name="Jarju S."/>
            <person name="Secka A."/>
            <person name="Antonio M."/>
            <person name="Oren A."/>
            <person name="Chaudhuri R.R."/>
            <person name="La Ragione R."/>
            <person name="Hildebrand F."/>
            <person name="Pallen M.J."/>
        </authorList>
    </citation>
    <scope>NUCLEOTIDE SEQUENCE</scope>
    <source>
        <strain evidence="3">4376</strain>
    </source>
</reference>
<evidence type="ECO:0000256" key="2">
    <source>
        <dbReference type="SAM" id="Phobius"/>
    </source>
</evidence>
<feature type="transmembrane region" description="Helical" evidence="2">
    <location>
        <begin position="37"/>
        <end position="59"/>
    </location>
</feature>
<keyword evidence="2" id="KW-0812">Transmembrane</keyword>
<evidence type="ECO:0000256" key="1">
    <source>
        <dbReference type="SAM" id="MobiDB-lite"/>
    </source>
</evidence>
<name>A0A9D1UQK1_9CORY</name>
<feature type="transmembrane region" description="Helical" evidence="2">
    <location>
        <begin position="65"/>
        <end position="86"/>
    </location>
</feature>
<keyword evidence="2" id="KW-0472">Membrane</keyword>
<dbReference type="AlphaFoldDB" id="A0A9D1UQK1"/>
<accession>A0A9D1UQK1</accession>
<dbReference type="EMBL" id="DXFZ01000106">
    <property type="protein sequence ID" value="HIW96554.1"/>
    <property type="molecule type" value="Genomic_DNA"/>
</dbReference>